<comment type="caution">
    <text evidence="2">The sequence shown here is derived from an EMBL/GenBank/DDBJ whole genome shotgun (WGS) entry which is preliminary data.</text>
</comment>
<dbReference type="AlphaFoldDB" id="A0A5A7PJF8"/>
<protein>
    <submittedName>
        <fullName evidence="2">Pro-neuregulin-3</fullName>
    </submittedName>
</protein>
<feature type="compositionally biased region" description="Polar residues" evidence="1">
    <location>
        <begin position="136"/>
        <end position="156"/>
    </location>
</feature>
<feature type="compositionally biased region" description="Polar residues" evidence="1">
    <location>
        <begin position="174"/>
        <end position="183"/>
    </location>
</feature>
<accession>A0A5A7PJF8</accession>
<organism evidence="2 3">
    <name type="scientific">Striga asiatica</name>
    <name type="common">Asiatic witchweed</name>
    <name type="synonym">Buchnera asiatica</name>
    <dbReference type="NCBI Taxonomy" id="4170"/>
    <lineage>
        <taxon>Eukaryota</taxon>
        <taxon>Viridiplantae</taxon>
        <taxon>Streptophyta</taxon>
        <taxon>Embryophyta</taxon>
        <taxon>Tracheophyta</taxon>
        <taxon>Spermatophyta</taxon>
        <taxon>Magnoliopsida</taxon>
        <taxon>eudicotyledons</taxon>
        <taxon>Gunneridae</taxon>
        <taxon>Pentapetalae</taxon>
        <taxon>asterids</taxon>
        <taxon>lamiids</taxon>
        <taxon>Lamiales</taxon>
        <taxon>Orobanchaceae</taxon>
        <taxon>Buchnereae</taxon>
        <taxon>Striga</taxon>
    </lineage>
</organism>
<gene>
    <name evidence="2" type="ORF">STAS_08512</name>
</gene>
<name>A0A5A7PJF8_STRAF</name>
<evidence type="ECO:0000256" key="1">
    <source>
        <dbReference type="SAM" id="MobiDB-lite"/>
    </source>
</evidence>
<dbReference type="Proteomes" id="UP000325081">
    <property type="component" value="Unassembled WGS sequence"/>
</dbReference>
<feature type="region of interest" description="Disordered" evidence="1">
    <location>
        <begin position="130"/>
        <end position="220"/>
    </location>
</feature>
<sequence>MGWARSGSRASRLTRIESGSELRDGFSVERAAATSWTASLRWLEEQRRGTTSFICTNSSSVRAELLFVVVVAVEVSNRLVDNEGYGKVSFLKWDTCSFLIGHYGLYGFITFLKWDTCSFLMPERRPPASVHCPSHLTASSSSGNPFLRKQPSSAPTTLPREQAATGDRRPFLSQIPSALTSSQPDREAPSRRPPPRPPASPPPRTTTPASPVDPPPSASR</sequence>
<evidence type="ECO:0000313" key="2">
    <source>
        <dbReference type="EMBL" id="GER32437.1"/>
    </source>
</evidence>
<feature type="compositionally biased region" description="Pro residues" evidence="1">
    <location>
        <begin position="191"/>
        <end position="220"/>
    </location>
</feature>
<evidence type="ECO:0000313" key="3">
    <source>
        <dbReference type="Proteomes" id="UP000325081"/>
    </source>
</evidence>
<keyword evidence="3" id="KW-1185">Reference proteome</keyword>
<proteinExistence type="predicted"/>
<dbReference type="EMBL" id="BKCP01004605">
    <property type="protein sequence ID" value="GER32437.1"/>
    <property type="molecule type" value="Genomic_DNA"/>
</dbReference>
<reference evidence="3" key="1">
    <citation type="journal article" date="2019" name="Curr. Biol.">
        <title>Genome Sequence of Striga asiatica Provides Insight into the Evolution of Plant Parasitism.</title>
        <authorList>
            <person name="Yoshida S."/>
            <person name="Kim S."/>
            <person name="Wafula E.K."/>
            <person name="Tanskanen J."/>
            <person name="Kim Y.M."/>
            <person name="Honaas L."/>
            <person name="Yang Z."/>
            <person name="Spallek T."/>
            <person name="Conn C.E."/>
            <person name="Ichihashi Y."/>
            <person name="Cheong K."/>
            <person name="Cui S."/>
            <person name="Der J.P."/>
            <person name="Gundlach H."/>
            <person name="Jiao Y."/>
            <person name="Hori C."/>
            <person name="Ishida J.K."/>
            <person name="Kasahara H."/>
            <person name="Kiba T."/>
            <person name="Kim M.S."/>
            <person name="Koo N."/>
            <person name="Laohavisit A."/>
            <person name="Lee Y.H."/>
            <person name="Lumba S."/>
            <person name="McCourt P."/>
            <person name="Mortimer J.C."/>
            <person name="Mutuku J.M."/>
            <person name="Nomura T."/>
            <person name="Sasaki-Sekimoto Y."/>
            <person name="Seto Y."/>
            <person name="Wang Y."/>
            <person name="Wakatake T."/>
            <person name="Sakakibara H."/>
            <person name="Demura T."/>
            <person name="Yamaguchi S."/>
            <person name="Yoneyama K."/>
            <person name="Manabe R.I."/>
            <person name="Nelson D.C."/>
            <person name="Schulman A.H."/>
            <person name="Timko M.P."/>
            <person name="dePamphilis C.W."/>
            <person name="Choi D."/>
            <person name="Shirasu K."/>
        </authorList>
    </citation>
    <scope>NUCLEOTIDE SEQUENCE [LARGE SCALE GENOMIC DNA]</scope>
    <source>
        <strain evidence="3">cv. UVA1</strain>
    </source>
</reference>